<keyword evidence="2" id="KW-1185">Reference proteome</keyword>
<proteinExistence type="predicted"/>
<dbReference type="EMBL" id="CP012622">
    <property type="protein sequence ID" value="ALD66091.1"/>
    <property type="molecule type" value="Genomic_DNA"/>
</dbReference>
<protein>
    <submittedName>
        <fullName evidence="1">Uncharacterized protein</fullName>
    </submittedName>
</protein>
<evidence type="ECO:0000313" key="2">
    <source>
        <dbReference type="Proteomes" id="UP000063919"/>
    </source>
</evidence>
<evidence type="ECO:0000313" key="1">
    <source>
        <dbReference type="EMBL" id="ALD66091.1"/>
    </source>
</evidence>
<dbReference type="RefSeq" id="WP_053945865.1">
    <property type="nucleotide sequence ID" value="NZ_CP012622.1"/>
</dbReference>
<sequence length="270" mass="32590">MVIKEYEEYSFIQSDLLSKEIFILYSIFGGESKFLKVIQQEWFETKDIEKFRDFIELKFDEIEVKQKSQVDRDSLSCLLRMISICDNFFEYEYLYDSSRVLFLESKKEVMNNLKTYDYAFKELMDLNYKSFIEEINTMKISKKYILVTNDIKHIINRCEEINDFYLIIKEAYKINDLLSDLLDLLEEDEDNSFQFGTDDEVILYNFAIYHSTKIYFSLLLREHIISEEERITNTIIDENKPLIQEEELRISETKMLSDQSKEIFYKTLKN</sequence>
<dbReference type="STRING" id="362837.SCANT_v1c01810"/>
<organism evidence="1 2">
    <name type="scientific">Spiroplasma cantharicola</name>
    <dbReference type="NCBI Taxonomy" id="362837"/>
    <lineage>
        <taxon>Bacteria</taxon>
        <taxon>Bacillati</taxon>
        <taxon>Mycoplasmatota</taxon>
        <taxon>Mollicutes</taxon>
        <taxon>Entomoplasmatales</taxon>
        <taxon>Spiroplasmataceae</taxon>
        <taxon>Spiroplasma</taxon>
    </lineage>
</organism>
<dbReference type="Proteomes" id="UP000063919">
    <property type="component" value="Chromosome"/>
</dbReference>
<dbReference type="OrthoDB" id="388693at2"/>
<dbReference type="AlphaFoldDB" id="A0A0M4JHY4"/>
<gene>
    <name evidence="1" type="ORF">SCANT_v1c01810</name>
</gene>
<name>A0A0M4JHY4_9MOLU</name>
<dbReference type="PATRIC" id="fig|362837.3.peg.182"/>
<dbReference type="KEGG" id="scj:SCANT_v1c01810"/>
<reference evidence="1 2" key="1">
    <citation type="journal article" date="2015" name="Genome Announc.">
        <title>Complete Genome Sequence of Spiroplasma cantharicola CC-1T (DSM 21588), a Bacterium Isolated from Soldier Beetle (Cantharis carolinus).</title>
        <authorList>
            <person name="Lo W.S."/>
            <person name="Liu P.Y."/>
            <person name="Kuo C.H."/>
        </authorList>
    </citation>
    <scope>NUCLEOTIDE SEQUENCE [LARGE SCALE GENOMIC DNA]</scope>
    <source>
        <strain evidence="1 2">CC-1</strain>
    </source>
</reference>
<accession>A0A0M4JHY4</accession>